<keyword evidence="4" id="KW-1185">Reference proteome</keyword>
<name>A0ABD2IZH8_HETSC</name>
<sequence>MRLLRFAVLLILSLQMASIIAKKPKYCGERFAKMRDKVCRWPGEQQPCLQLHHSIKERVRTKCCAEGCSLEEMKEEMCCMTDVCLRRCYPGKGYRLGSVY</sequence>
<dbReference type="SUPFAM" id="SSF56994">
    <property type="entry name" value="Insulin-like"/>
    <property type="match status" value="1"/>
</dbReference>
<keyword evidence="1 2" id="KW-0732">Signal</keyword>
<feature type="chain" id="PRO_5044761179" evidence="2">
    <location>
        <begin position="22"/>
        <end position="100"/>
    </location>
</feature>
<evidence type="ECO:0000256" key="1">
    <source>
        <dbReference type="ARBA" id="ARBA00022729"/>
    </source>
</evidence>
<evidence type="ECO:0000313" key="3">
    <source>
        <dbReference type="EMBL" id="KAL3085108.1"/>
    </source>
</evidence>
<proteinExistence type="predicted"/>
<comment type="caution">
    <text evidence="3">The sequence shown here is derived from an EMBL/GenBank/DDBJ whole genome shotgun (WGS) entry which is preliminary data.</text>
</comment>
<protein>
    <submittedName>
        <fullName evidence="3">Uncharacterized protein</fullName>
    </submittedName>
</protein>
<feature type="signal peptide" evidence="2">
    <location>
        <begin position="1"/>
        <end position="21"/>
    </location>
</feature>
<organism evidence="3 4">
    <name type="scientific">Heterodera schachtii</name>
    <name type="common">Sugarbeet cyst nematode worm</name>
    <name type="synonym">Tylenchus schachtii</name>
    <dbReference type="NCBI Taxonomy" id="97005"/>
    <lineage>
        <taxon>Eukaryota</taxon>
        <taxon>Metazoa</taxon>
        <taxon>Ecdysozoa</taxon>
        <taxon>Nematoda</taxon>
        <taxon>Chromadorea</taxon>
        <taxon>Rhabditida</taxon>
        <taxon>Tylenchina</taxon>
        <taxon>Tylenchomorpha</taxon>
        <taxon>Tylenchoidea</taxon>
        <taxon>Heteroderidae</taxon>
        <taxon>Heteroderinae</taxon>
        <taxon>Heterodera</taxon>
    </lineage>
</organism>
<reference evidence="3 4" key="1">
    <citation type="submission" date="2024-10" db="EMBL/GenBank/DDBJ databases">
        <authorList>
            <person name="Kim D."/>
        </authorList>
    </citation>
    <scope>NUCLEOTIDE SEQUENCE [LARGE SCALE GENOMIC DNA]</scope>
    <source>
        <strain evidence="3">Taebaek</strain>
    </source>
</reference>
<dbReference type="AlphaFoldDB" id="A0ABD2IZH8"/>
<dbReference type="Proteomes" id="UP001620645">
    <property type="component" value="Unassembled WGS sequence"/>
</dbReference>
<evidence type="ECO:0000256" key="2">
    <source>
        <dbReference type="SAM" id="SignalP"/>
    </source>
</evidence>
<gene>
    <name evidence="3" type="ORF">niasHS_010177</name>
</gene>
<dbReference type="EMBL" id="JBICCN010000232">
    <property type="protein sequence ID" value="KAL3085108.1"/>
    <property type="molecule type" value="Genomic_DNA"/>
</dbReference>
<dbReference type="InterPro" id="IPR036438">
    <property type="entry name" value="Insulin-like_sf"/>
</dbReference>
<evidence type="ECO:0000313" key="4">
    <source>
        <dbReference type="Proteomes" id="UP001620645"/>
    </source>
</evidence>
<accession>A0ABD2IZH8</accession>